<reference evidence="1" key="1">
    <citation type="submission" date="2018-02" db="EMBL/GenBank/DDBJ databases">
        <title>Rhizophora mucronata_Transcriptome.</title>
        <authorList>
            <person name="Meera S.P."/>
            <person name="Sreeshan A."/>
            <person name="Augustine A."/>
        </authorList>
    </citation>
    <scope>NUCLEOTIDE SEQUENCE</scope>
    <source>
        <tissue evidence="1">Leaf</tissue>
    </source>
</reference>
<organism evidence="1">
    <name type="scientific">Rhizophora mucronata</name>
    <name type="common">Asiatic mangrove</name>
    <dbReference type="NCBI Taxonomy" id="61149"/>
    <lineage>
        <taxon>Eukaryota</taxon>
        <taxon>Viridiplantae</taxon>
        <taxon>Streptophyta</taxon>
        <taxon>Embryophyta</taxon>
        <taxon>Tracheophyta</taxon>
        <taxon>Spermatophyta</taxon>
        <taxon>Magnoliopsida</taxon>
        <taxon>eudicotyledons</taxon>
        <taxon>Gunneridae</taxon>
        <taxon>Pentapetalae</taxon>
        <taxon>rosids</taxon>
        <taxon>fabids</taxon>
        <taxon>Malpighiales</taxon>
        <taxon>Rhizophoraceae</taxon>
        <taxon>Rhizophora</taxon>
    </lineage>
</organism>
<dbReference type="AlphaFoldDB" id="A0A2P2Q6E8"/>
<name>A0A2P2Q6E8_RHIMU</name>
<proteinExistence type="predicted"/>
<sequence length="56" mass="6354">MQSEVSLHNNSMFTLPFDPNKHHEVVTNFTTIMLGQLLPLRYSLLSTHATEPQSIS</sequence>
<accession>A0A2P2Q6E8</accession>
<dbReference type="EMBL" id="GGEC01082073">
    <property type="protein sequence ID" value="MBX62557.1"/>
    <property type="molecule type" value="Transcribed_RNA"/>
</dbReference>
<protein>
    <submittedName>
        <fullName evidence="1">Uncharacterized protein</fullName>
    </submittedName>
</protein>
<evidence type="ECO:0000313" key="1">
    <source>
        <dbReference type="EMBL" id="MBX62557.1"/>
    </source>
</evidence>